<organism evidence="8 9">
    <name type="scientific">Thermanaeromonas toyohensis ToBE</name>
    <dbReference type="NCBI Taxonomy" id="698762"/>
    <lineage>
        <taxon>Bacteria</taxon>
        <taxon>Bacillati</taxon>
        <taxon>Bacillota</taxon>
        <taxon>Clostridia</taxon>
        <taxon>Neomoorellales</taxon>
        <taxon>Neomoorellaceae</taxon>
        <taxon>Thermanaeromonas</taxon>
    </lineage>
</organism>
<keyword evidence="2" id="KW-1003">Cell membrane</keyword>
<evidence type="ECO:0000256" key="1">
    <source>
        <dbReference type="ARBA" id="ARBA00004651"/>
    </source>
</evidence>
<feature type="transmembrane region" description="Helical" evidence="6">
    <location>
        <begin position="21"/>
        <end position="42"/>
    </location>
</feature>
<dbReference type="Gene3D" id="1.20.950.20">
    <property type="entry name" value="Transmembrane di-heme cytochromes, Chain C"/>
    <property type="match status" value="1"/>
</dbReference>
<feature type="transmembrane region" description="Helical" evidence="6">
    <location>
        <begin position="154"/>
        <end position="178"/>
    </location>
</feature>
<dbReference type="PANTHER" id="PTHR30074">
    <property type="entry name" value="FORMATE DEHYDROGENASE, NITRATE-INDUCIBLE, CYTOCHROME B556 FDN SUBUNIT"/>
    <property type="match status" value="1"/>
</dbReference>
<evidence type="ECO:0000313" key="8">
    <source>
        <dbReference type="EMBL" id="SMB93537.1"/>
    </source>
</evidence>
<dbReference type="InterPro" id="IPR011577">
    <property type="entry name" value="Cyt_b561_bac/Ni-Hgenase"/>
</dbReference>
<name>A0A1W1VJI0_9FIRM</name>
<accession>A0A1W1VJI0</accession>
<keyword evidence="9" id="KW-1185">Reference proteome</keyword>
<dbReference type="GO" id="GO:0009326">
    <property type="term" value="C:formate dehydrogenase complex"/>
    <property type="evidence" value="ECO:0007669"/>
    <property type="project" value="TreeGrafter"/>
</dbReference>
<evidence type="ECO:0000256" key="5">
    <source>
        <dbReference type="ARBA" id="ARBA00023136"/>
    </source>
</evidence>
<dbReference type="InterPro" id="IPR016174">
    <property type="entry name" value="Di-haem_cyt_TM"/>
</dbReference>
<feature type="domain" description="Cytochrome b561 bacterial/Ni-hydrogenase" evidence="7">
    <location>
        <begin position="8"/>
        <end position="193"/>
    </location>
</feature>
<dbReference type="PANTHER" id="PTHR30074:SF6">
    <property type="entry name" value="FORMATE DEHYDROGENASE GAMMA SUBUNIT"/>
    <property type="match status" value="1"/>
</dbReference>
<dbReference type="GO" id="GO:0009055">
    <property type="term" value="F:electron transfer activity"/>
    <property type="evidence" value="ECO:0007669"/>
    <property type="project" value="InterPro"/>
</dbReference>
<evidence type="ECO:0000256" key="3">
    <source>
        <dbReference type="ARBA" id="ARBA00022692"/>
    </source>
</evidence>
<reference evidence="8 9" key="1">
    <citation type="submission" date="2017-04" db="EMBL/GenBank/DDBJ databases">
        <authorList>
            <person name="Afonso C.L."/>
            <person name="Miller P.J."/>
            <person name="Scott M.A."/>
            <person name="Spackman E."/>
            <person name="Goraichik I."/>
            <person name="Dimitrov K.M."/>
            <person name="Suarez D.L."/>
            <person name="Swayne D.E."/>
        </authorList>
    </citation>
    <scope>NUCLEOTIDE SEQUENCE [LARGE SCALE GENOMIC DNA]</scope>
    <source>
        <strain evidence="8 9">ToBE</strain>
    </source>
</reference>
<dbReference type="SUPFAM" id="SSF81342">
    <property type="entry name" value="Transmembrane di-heme cytochromes"/>
    <property type="match status" value="1"/>
</dbReference>
<dbReference type="OrthoDB" id="1808646at2"/>
<evidence type="ECO:0000256" key="6">
    <source>
        <dbReference type="SAM" id="Phobius"/>
    </source>
</evidence>
<dbReference type="GO" id="GO:0009061">
    <property type="term" value="P:anaerobic respiration"/>
    <property type="evidence" value="ECO:0007669"/>
    <property type="project" value="TreeGrafter"/>
</dbReference>
<dbReference type="GO" id="GO:0015944">
    <property type="term" value="P:formate oxidation"/>
    <property type="evidence" value="ECO:0007669"/>
    <property type="project" value="TreeGrafter"/>
</dbReference>
<dbReference type="GO" id="GO:0005886">
    <property type="term" value="C:plasma membrane"/>
    <property type="evidence" value="ECO:0007669"/>
    <property type="project" value="UniProtKB-SubCell"/>
</dbReference>
<feature type="transmembrane region" description="Helical" evidence="6">
    <location>
        <begin position="54"/>
        <end position="73"/>
    </location>
</feature>
<keyword evidence="3 6" id="KW-0812">Transmembrane</keyword>
<dbReference type="Pfam" id="PF01292">
    <property type="entry name" value="Ni_hydr_CYTB"/>
    <property type="match status" value="1"/>
</dbReference>
<proteinExistence type="predicted"/>
<keyword evidence="5 6" id="KW-0472">Membrane</keyword>
<dbReference type="GO" id="GO:0022904">
    <property type="term" value="P:respiratory electron transport chain"/>
    <property type="evidence" value="ECO:0007669"/>
    <property type="project" value="InterPro"/>
</dbReference>
<evidence type="ECO:0000256" key="4">
    <source>
        <dbReference type="ARBA" id="ARBA00022989"/>
    </source>
</evidence>
<feature type="transmembrane region" description="Helical" evidence="6">
    <location>
        <begin position="122"/>
        <end position="142"/>
    </location>
</feature>
<dbReference type="AlphaFoldDB" id="A0A1W1VJI0"/>
<comment type="subcellular location">
    <subcellularLocation>
        <location evidence="1">Cell membrane</location>
        <topology evidence="1">Multi-pass membrane protein</topology>
    </subcellularLocation>
</comment>
<evidence type="ECO:0000313" key="9">
    <source>
        <dbReference type="Proteomes" id="UP000192569"/>
    </source>
</evidence>
<protein>
    <submittedName>
        <fullName evidence="8">Formate dehydrogenase gamma subunit</fullName>
    </submittedName>
</protein>
<dbReference type="GO" id="GO:0036397">
    <property type="term" value="F:formate dehydrogenase (quinone) activity"/>
    <property type="evidence" value="ECO:0007669"/>
    <property type="project" value="TreeGrafter"/>
</dbReference>
<sequence>MQEKRIERFNLAERLGHWSHGITFVVLLVTGSALVFRGFSTLLGPEGLKVTRTLHHFFAYPFTFLTVLILLIGTPRSVYQWLKECFTWSREDWQFLRLFPRQFFGLPAKMPEQGKFNAGEKLNSLLTIFGSLWMMGTGWILLFRDRFDAQVVAWAHPLHSAGALLMGAVLVGHVYLALCHPECREAIKGMIWGSVSETFAREHHLRWYRELKERAKATSSEKRVA</sequence>
<dbReference type="InterPro" id="IPR051817">
    <property type="entry name" value="FDH_cytochrome_b556_subunit"/>
</dbReference>
<dbReference type="RefSeq" id="WP_084664370.1">
    <property type="nucleotide sequence ID" value="NZ_LT838272.1"/>
</dbReference>
<evidence type="ECO:0000256" key="2">
    <source>
        <dbReference type="ARBA" id="ARBA00022475"/>
    </source>
</evidence>
<keyword evidence="4 6" id="KW-1133">Transmembrane helix</keyword>
<gene>
    <name evidence="8" type="ORF">SAMN00808754_0872</name>
</gene>
<dbReference type="STRING" id="698762.SAMN00808754_0872"/>
<dbReference type="EMBL" id="LT838272">
    <property type="protein sequence ID" value="SMB93537.1"/>
    <property type="molecule type" value="Genomic_DNA"/>
</dbReference>
<evidence type="ECO:0000259" key="7">
    <source>
        <dbReference type="Pfam" id="PF01292"/>
    </source>
</evidence>
<dbReference type="Proteomes" id="UP000192569">
    <property type="component" value="Chromosome I"/>
</dbReference>